<evidence type="ECO:0000256" key="6">
    <source>
        <dbReference type="ARBA" id="ARBA00038076"/>
    </source>
</evidence>
<feature type="domain" description="ABC3 transporter permease C-terminal" evidence="8">
    <location>
        <begin position="296"/>
        <end position="405"/>
    </location>
</feature>
<feature type="transmembrane region" description="Helical" evidence="7">
    <location>
        <begin position="21"/>
        <end position="41"/>
    </location>
</feature>
<feature type="transmembrane region" description="Helical" evidence="7">
    <location>
        <begin position="381"/>
        <end position="404"/>
    </location>
</feature>
<dbReference type="PANTHER" id="PTHR30572">
    <property type="entry name" value="MEMBRANE COMPONENT OF TRANSPORTER-RELATED"/>
    <property type="match status" value="1"/>
</dbReference>
<evidence type="ECO:0000313" key="11">
    <source>
        <dbReference type="Proteomes" id="UP001255185"/>
    </source>
</evidence>
<reference evidence="10 11" key="1">
    <citation type="submission" date="2023-07" db="EMBL/GenBank/DDBJ databases">
        <title>Sorghum-associated microbial communities from plants grown in Nebraska, USA.</title>
        <authorList>
            <person name="Schachtman D."/>
        </authorList>
    </citation>
    <scope>NUCLEOTIDE SEQUENCE [LARGE SCALE GENOMIC DNA]</scope>
    <source>
        <strain evidence="10 11">3773</strain>
    </source>
</reference>
<accession>A0ABU1TL11</accession>
<evidence type="ECO:0000256" key="4">
    <source>
        <dbReference type="ARBA" id="ARBA00022989"/>
    </source>
</evidence>
<feature type="transmembrane region" description="Helical" evidence="7">
    <location>
        <begin position="336"/>
        <end position="361"/>
    </location>
</feature>
<comment type="subcellular location">
    <subcellularLocation>
        <location evidence="1">Cell membrane</location>
        <topology evidence="1">Multi-pass membrane protein</topology>
    </subcellularLocation>
</comment>
<dbReference type="Pfam" id="PF12704">
    <property type="entry name" value="MacB_PCD"/>
    <property type="match status" value="2"/>
</dbReference>
<feature type="domain" description="MacB-like periplasmic core" evidence="9">
    <location>
        <begin position="20"/>
        <end position="233"/>
    </location>
</feature>
<dbReference type="Pfam" id="PF02687">
    <property type="entry name" value="FtsX"/>
    <property type="match status" value="2"/>
</dbReference>
<keyword evidence="11" id="KW-1185">Reference proteome</keyword>
<protein>
    <submittedName>
        <fullName evidence="10">ABC transport system permease protein</fullName>
    </submittedName>
</protein>
<dbReference type="PANTHER" id="PTHR30572:SF4">
    <property type="entry name" value="ABC TRANSPORTER PERMEASE YTRF"/>
    <property type="match status" value="1"/>
</dbReference>
<dbReference type="RefSeq" id="WP_310024359.1">
    <property type="nucleotide sequence ID" value="NZ_JAVDVI010000002.1"/>
</dbReference>
<comment type="caution">
    <text evidence="10">The sequence shown here is derived from an EMBL/GenBank/DDBJ whole genome shotgun (WGS) entry which is preliminary data.</text>
</comment>
<keyword evidence="5 7" id="KW-0472">Membrane</keyword>
<dbReference type="InterPro" id="IPR025857">
    <property type="entry name" value="MacB_PCD"/>
</dbReference>
<evidence type="ECO:0000259" key="9">
    <source>
        <dbReference type="Pfam" id="PF12704"/>
    </source>
</evidence>
<evidence type="ECO:0000256" key="7">
    <source>
        <dbReference type="SAM" id="Phobius"/>
    </source>
</evidence>
<dbReference type="InterPro" id="IPR003838">
    <property type="entry name" value="ABC3_permease_C"/>
</dbReference>
<evidence type="ECO:0000256" key="3">
    <source>
        <dbReference type="ARBA" id="ARBA00022692"/>
    </source>
</evidence>
<feature type="transmembrane region" description="Helical" evidence="7">
    <location>
        <begin position="684"/>
        <end position="708"/>
    </location>
</feature>
<evidence type="ECO:0000313" key="10">
    <source>
        <dbReference type="EMBL" id="MDR6966664.1"/>
    </source>
</evidence>
<feature type="domain" description="MacB-like periplasmic core" evidence="9">
    <location>
        <begin position="436"/>
        <end position="650"/>
    </location>
</feature>
<evidence type="ECO:0000256" key="5">
    <source>
        <dbReference type="ARBA" id="ARBA00023136"/>
    </source>
</evidence>
<name>A0ABU1TL11_9FLAO</name>
<feature type="transmembrane region" description="Helical" evidence="7">
    <location>
        <begin position="736"/>
        <end position="755"/>
    </location>
</feature>
<organism evidence="10 11">
    <name type="scientific">Flavobacterium arsenatis</name>
    <dbReference type="NCBI Taxonomy" id="1484332"/>
    <lineage>
        <taxon>Bacteria</taxon>
        <taxon>Pseudomonadati</taxon>
        <taxon>Bacteroidota</taxon>
        <taxon>Flavobacteriia</taxon>
        <taxon>Flavobacteriales</taxon>
        <taxon>Flavobacteriaceae</taxon>
        <taxon>Flavobacterium</taxon>
    </lineage>
</organism>
<keyword evidence="3 7" id="KW-0812">Transmembrane</keyword>
<comment type="similarity">
    <text evidence="6">Belongs to the ABC-4 integral membrane protein family.</text>
</comment>
<keyword evidence="2" id="KW-1003">Cell membrane</keyword>
<feature type="transmembrane region" description="Helical" evidence="7">
    <location>
        <begin position="770"/>
        <end position="789"/>
    </location>
</feature>
<feature type="transmembrane region" description="Helical" evidence="7">
    <location>
        <begin position="425"/>
        <end position="449"/>
    </location>
</feature>
<dbReference type="Proteomes" id="UP001255185">
    <property type="component" value="Unassembled WGS sequence"/>
</dbReference>
<feature type="transmembrane region" description="Helical" evidence="7">
    <location>
        <begin position="289"/>
        <end position="309"/>
    </location>
</feature>
<dbReference type="EMBL" id="JAVDVI010000002">
    <property type="protein sequence ID" value="MDR6966664.1"/>
    <property type="molecule type" value="Genomic_DNA"/>
</dbReference>
<evidence type="ECO:0000256" key="1">
    <source>
        <dbReference type="ARBA" id="ARBA00004651"/>
    </source>
</evidence>
<proteinExistence type="inferred from homology"/>
<evidence type="ECO:0000256" key="2">
    <source>
        <dbReference type="ARBA" id="ARBA00022475"/>
    </source>
</evidence>
<dbReference type="InterPro" id="IPR050250">
    <property type="entry name" value="Macrolide_Exporter_MacB"/>
</dbReference>
<evidence type="ECO:0000259" key="8">
    <source>
        <dbReference type="Pfam" id="PF02687"/>
    </source>
</evidence>
<gene>
    <name evidence="10" type="ORF">J2X31_000662</name>
</gene>
<sequence length="807" mass="91602">MLKNWLHIYLYQIKNNKFFTSLNILGLSIGIASLVFAILYWNDEKSYDAWNPNKERIFLLVNQIDENVFWTSGSAAVGPNLDAKSSEVESYCYLNDYYADEIIAAGGKKIQFSKILDAQRTFFEFFPFEFVEGNIKTAMPDENSICLSENTAQQLFKNEPAVGKEVVYSGKKLVVRGVYRLTGKAAYQPMAVVNFIDATLKHYDTQWGNFNFGLYIKAKKASDKDAILAKIDALNYENMTVVYAKKMGISVAEYQKKWGEHKVLLEPLSDVRLHTKSGGVAEGKGNYQFLLSMMGLSILILVLSVFNYINLATANAIKRAKEVGVRKVLGASKRNIVVQFIAEATLNVFVSILLALVIVELSLPYYNSFLDKILILNSETFFVQLLLILVVTIITAGVFPALYVSNFETLKVLKGNFGRSKAGIWLRNGMLVLQFAIASFFIVGSYIVYEQIDFMNKKDLGFKGDQVVDVVYRNIYGEGISNQMQYDKYLRIKSELLKIKGVKEVAGGTLGFGNGISSTISYNYKNEVINGQNVALDFGMLEMMDIKLKEGRFLDEKYTSDTIDKMLINETAMKLMKEKNPIGKEVDWNGKKMKIVGVVKDFNIEGPHNPIEAVSIFHFKNVGWLLNNLHNIYIKIDPETMDETVAGIEQYWLSKVDPDYPFVYDFVNKEYARSYGQFVKQRNLFSLLNVVVIVIALMGLFALASYSIQRRMKEIAIRKTLGAETKTLLKELSKQYILFCFIGFAIALFPVYFLLDKWLENFAYRIDISAIPFAIGFVALMVLTLIVVLSRAYQATRVDVLKYLKYE</sequence>
<feature type="domain" description="ABC3 transporter permease C-terminal" evidence="8">
    <location>
        <begin position="688"/>
        <end position="797"/>
    </location>
</feature>
<keyword evidence="4 7" id="KW-1133">Transmembrane helix</keyword>